<dbReference type="EMBL" id="CP030032">
    <property type="protein sequence ID" value="AWV89837.1"/>
    <property type="molecule type" value="Genomic_DNA"/>
</dbReference>
<reference evidence="1 2" key="1">
    <citation type="submission" date="2018-06" db="EMBL/GenBank/DDBJ databases">
        <title>Lujinxingia sediminis gen. nov. sp. nov., a new facultative anaerobic member of the class Deltaproteobacteria, and proposal of Lujinxingaceae fam. nov.</title>
        <authorList>
            <person name="Guo L.-Y."/>
            <person name="Li C.-M."/>
            <person name="Wang S."/>
            <person name="Du Z.-J."/>
        </authorList>
    </citation>
    <scope>NUCLEOTIDE SEQUENCE [LARGE SCALE GENOMIC DNA]</scope>
    <source>
        <strain evidence="1 2">FA350</strain>
    </source>
</reference>
<organism evidence="1 2">
    <name type="scientific">Bradymonas sediminis</name>
    <dbReference type="NCBI Taxonomy" id="1548548"/>
    <lineage>
        <taxon>Bacteria</taxon>
        <taxon>Deltaproteobacteria</taxon>
        <taxon>Bradymonadales</taxon>
        <taxon>Bradymonadaceae</taxon>
        <taxon>Bradymonas</taxon>
    </lineage>
</organism>
<dbReference type="InterPro" id="IPR027417">
    <property type="entry name" value="P-loop_NTPase"/>
</dbReference>
<proteinExistence type="predicted"/>
<accession>A0A2Z4FLF1</accession>
<evidence type="ECO:0000313" key="2">
    <source>
        <dbReference type="Proteomes" id="UP000249799"/>
    </source>
</evidence>
<evidence type="ECO:0000313" key="1">
    <source>
        <dbReference type="EMBL" id="AWV89837.1"/>
    </source>
</evidence>
<dbReference type="KEGG" id="bsed:DN745_10990"/>
<dbReference type="SUPFAM" id="SSF52540">
    <property type="entry name" value="P-loop containing nucleoside triphosphate hydrolases"/>
    <property type="match status" value="1"/>
</dbReference>
<name>A0A2Z4FLF1_9DELT</name>
<dbReference type="OrthoDB" id="6951663at2"/>
<dbReference type="Gene3D" id="3.40.50.300">
    <property type="entry name" value="P-loop containing nucleotide triphosphate hydrolases"/>
    <property type="match status" value="1"/>
</dbReference>
<dbReference type="PANTHER" id="PTHR34301">
    <property type="entry name" value="DNA-BINDING PROTEIN-RELATED"/>
    <property type="match status" value="1"/>
</dbReference>
<dbReference type="RefSeq" id="WP_111334798.1">
    <property type="nucleotide sequence ID" value="NZ_CP030032.1"/>
</dbReference>
<dbReference type="Proteomes" id="UP000249799">
    <property type="component" value="Chromosome"/>
</dbReference>
<keyword evidence="2" id="KW-1185">Reference proteome</keyword>
<dbReference type="AlphaFoldDB" id="A0A2Z4FLF1"/>
<sequence>MKLDAISLEALAEIRRYPALLARLSQVGVESGSQQWAARELLGDVLEEALPADGDSSTFARLLEDGEIAAANKFHDLAGFGKRERMRITTRRSACQQQLQQVRRRVMGLQLLLKGTEEGSLIERGERIRKLEEDEQARELRPGWVIRRLREEETYLEEVIANEIHVIQQEYQGLIESSQNTQNRDLAQALQRLGQLLRSRENLPTARKMLHLARRAKDGTLSRDDLKSLHHAGHFRQRVVRPWVDFDLNGVPDAAGIARQFRQPKSFPEIDSPAVRDEAIALFEALSVRRSRLDVEASAEQLFKFLGLNGDLSRPVRSRRGALYTIEFGTPRVASFRSSRFGSGIQLIIPSKASPSTIAELLNQAPDDCFPIVYYPGRLNRSLMEQLRLADDVAHFDNYDLLRLCEAPLEQRELGFQQVILPRSPFHAVKPWQLGGPVSAEMFKGRRAVIESLKDEKGSTVLFSGRMMGKSSILDRIYRDIESDTTHPLHRAIKISNSRAQLFRALTNELADLLPPAEAKRVKAKVDRIEDTSAQSPAQKGELEAQRLNLIGKVLDTFFEQDGARLWILIDEADRFAADDARKPRDHSIAWLLRDREFNHPGRLRVVFAGFQTIHNQVISENGAFANWFGIKQLSTLEDSDARALIVEPFADFAFSFASEAGVDRILEFTGGHPLLIQEVCARLMERTQARRTGSLEDEVITIEAGDVEVVCRDDQLRDRLHQVLSLNLNENPRLKLMVYLILYSCGTGSESTLRLEDFSLASLKAELLKWYGEQFNDYFDEKNIGALIARLKALGLIRSHGARYEFVNQTFARMLLESPTFEQTLEELLSYVTDPVQGQHRRFVTLPNEHLERVTHNRESEEKQNLLFIGLPETRGDYIAKKLFGQADSGGEDYREAEALNYSVDTRVFLLSGAQCESVEDVRAVLKRELKETRKTLSLADFMVKNNLETLVITQADKLAESGALLDISRSLNERDRYVFAFGGAPLARAYVGRLFAENFDTIRLERLRAADIVRWGHRFLPQEEDHAIIFDDHCSRDVRRATGGYLPLVREFAEFVRRNHQTAREYLPSPEDVKKFEKVRQNETIRQALLSELSPVEAEFIGGFYRFAAAEDLWAFERELVENLVLPHLREALGLDAGAMRDALEVLQLLDLIGRVTEEGARLVQLDMEGPLARLYGAGEAL</sequence>
<gene>
    <name evidence="1" type="ORF">DN745_10990</name>
</gene>
<dbReference type="PANTHER" id="PTHR34301:SF8">
    <property type="entry name" value="ATPASE DOMAIN-CONTAINING PROTEIN"/>
    <property type="match status" value="1"/>
</dbReference>
<protein>
    <submittedName>
        <fullName evidence="1">Uncharacterized protein</fullName>
    </submittedName>
</protein>